<feature type="region of interest" description="Disordered" evidence="1">
    <location>
        <begin position="154"/>
        <end position="184"/>
    </location>
</feature>
<feature type="compositionally biased region" description="Low complexity" evidence="1">
    <location>
        <begin position="1051"/>
        <end position="1075"/>
    </location>
</feature>
<feature type="compositionally biased region" description="Low complexity" evidence="1">
    <location>
        <begin position="954"/>
        <end position="963"/>
    </location>
</feature>
<feature type="region of interest" description="Disordered" evidence="1">
    <location>
        <begin position="1300"/>
        <end position="1326"/>
    </location>
</feature>
<name>A0A1B9GTU0_9TREE</name>
<feature type="region of interest" description="Disordered" evidence="1">
    <location>
        <begin position="630"/>
        <end position="669"/>
    </location>
</feature>
<feature type="compositionally biased region" description="Low complexity" evidence="1">
    <location>
        <begin position="239"/>
        <end position="264"/>
    </location>
</feature>
<feature type="compositionally biased region" description="Low complexity" evidence="1">
    <location>
        <begin position="64"/>
        <end position="91"/>
    </location>
</feature>
<feature type="region of interest" description="Disordered" evidence="1">
    <location>
        <begin position="1"/>
        <end position="112"/>
    </location>
</feature>
<feature type="region of interest" description="Disordered" evidence="1">
    <location>
        <begin position="869"/>
        <end position="972"/>
    </location>
</feature>
<feature type="region of interest" description="Disordered" evidence="1">
    <location>
        <begin position="1351"/>
        <end position="1391"/>
    </location>
</feature>
<feature type="compositionally biased region" description="Basic residues" evidence="1">
    <location>
        <begin position="44"/>
        <end position="53"/>
    </location>
</feature>
<sequence length="1391" mass="148545">MPTPPPLTRSSLPSSSPSSARLRRIAPSPVKIPPPPSCSSSPSHQRHAARLPHSHTALTALSNSPSTSRSTPSSTTSRRSPGTPASTTTGGDNKKTEKRRSKHSVFSKTSARFEHEGKGDVYEFEPLEMTKLSSPDTQIRTLFDLFERSTPPSIGIDKLGTRTTPSSSSYREKVARKTSPTRQESRIGVPLILDVRGEFGRLAADSRCKDSGYIEVPMVWAEFPNCEKSDKRKRQRTTSSSSCSSNSSCSSSYSSSNSSSSSSCPDCLGTDMRSEAGWTSCKKRSGSNLFSPGRFISRSQTRQKEKTVEKLRHIPSPIMVEFRTDIFPTEGREKIWRDDHKVDESTPRPRQRTISRSVLLSGKEAAPQESNLVTDNIGGRVLREDSAETFATFGNGLPCPVDTSEEVSGTTSSTKPDSLAVSTTDSRLDVENLEEDGWSFTLSAYERDDISVNTKGQIRKDSFFASSVIAAHVEELRLASDKLRTRTNTISGQKDFRHQPAAISTKTHSLWNPEFTLGVTLPSVAPPTASRPSTGSKFVPPAPHLQRMTRAIKANKLAGGEGGCDSPMSDTIITPQARRQPDTHCRMASSGQLGGAGSLEDTPAPMLMQAQRSSRLSMRPEAAVSEHDKILPSLPGSNAASGIRTGTVSSENPLTKDTSSSRSMDKHDVDATGDALRRVDKGLTVQLWVDQEGCRENRTTLKYLRSIKPSVFREREQKALSEAAAWCESPTRPECFQQSGCWEFGMDPRERDKWLFHHAALEGLPVLRRLTINNDDKHDFLPRGATLQIKEPGVYVVCGTEDRGKVEWKFEYLVQPKVSPISGEEIPNERIIVPLAFYASPSFFAPERALRTHLLNVFKKTLTPNIVSEKIRPPHIGKPPSSFAVPAPAPAPFPTSAPLASNSITQRPVSDQTPRPGTARQAVQSSTGDGNAIGLTMSGTGRKRAQTQTQPLPSSSSAGAAGSTPHPHTRSVSRTIGAIAKSIAGITLNSSNSTTSTPTKPYSEAGDTGMPGPTTPGGARPSSAGVSVHKFGTKAPTFGRSGSRAKTPTTASGPSSGILGGAASSPSSSDPTAGAKGRKRAASLFSRSRPFTPPVNITEMHPVPSIGANPALSTGSRNSGGGFVSQHTSSPANGKRTSMGISAVSAPVLAPPASENGLTQIGSAIISTSTLTLPLPLAHNSTSLSLPLRPLVPSKSHQRRSIPLSLPMDILGGPQASQSYVTNTSTKSGTITSGHPFLHPDSYMYGGGETTSPVPSSLSLSSSASSSRYECSASPMLATPSLSPMPSPLPSVHSISATPTSATILPNLTRSASSSSRPKTRPAQYERGFGGLHEQAKNVQVKLMHVQAQQDEGKQSSGIGMGMGISGLYPTPRRPAMKKRPSTAEPRLGMR</sequence>
<feature type="compositionally biased region" description="Polar residues" evidence="1">
    <location>
        <begin position="1125"/>
        <end position="1138"/>
    </location>
</feature>
<feature type="compositionally biased region" description="Polar residues" evidence="1">
    <location>
        <begin position="1300"/>
        <end position="1317"/>
    </location>
</feature>
<reference evidence="2 3" key="1">
    <citation type="submission" date="2013-07" db="EMBL/GenBank/DDBJ databases">
        <title>The Genome Sequence of Cryptococcus heveanensis BCC8398.</title>
        <authorList>
            <consortium name="The Broad Institute Genome Sequencing Platform"/>
            <person name="Cuomo C."/>
            <person name="Litvintseva A."/>
            <person name="Chen Y."/>
            <person name="Heitman J."/>
            <person name="Sun S."/>
            <person name="Springer D."/>
            <person name="Dromer F."/>
            <person name="Young S.K."/>
            <person name="Zeng Q."/>
            <person name="Gargeya S."/>
            <person name="Fitzgerald M."/>
            <person name="Abouelleil A."/>
            <person name="Alvarado L."/>
            <person name="Berlin A.M."/>
            <person name="Chapman S.B."/>
            <person name="Dewar J."/>
            <person name="Goldberg J."/>
            <person name="Griggs A."/>
            <person name="Gujja S."/>
            <person name="Hansen M."/>
            <person name="Howarth C."/>
            <person name="Imamovic A."/>
            <person name="Larimer J."/>
            <person name="McCowan C."/>
            <person name="Murphy C."/>
            <person name="Pearson M."/>
            <person name="Priest M."/>
            <person name="Roberts A."/>
            <person name="Saif S."/>
            <person name="Shea T."/>
            <person name="Sykes S."/>
            <person name="Wortman J."/>
            <person name="Nusbaum C."/>
            <person name="Birren B."/>
        </authorList>
    </citation>
    <scope>NUCLEOTIDE SEQUENCE [LARGE SCALE GENOMIC DNA]</scope>
    <source>
        <strain evidence="2 3">BCC8398</strain>
    </source>
</reference>
<feature type="region of interest" description="Disordered" evidence="1">
    <location>
        <begin position="230"/>
        <end position="266"/>
    </location>
</feature>
<feature type="region of interest" description="Disordered" evidence="1">
    <location>
        <begin position="988"/>
        <end position="1138"/>
    </location>
</feature>
<dbReference type="Proteomes" id="UP000092666">
    <property type="component" value="Unassembled WGS sequence"/>
</dbReference>
<feature type="compositionally biased region" description="Basic residues" evidence="1">
    <location>
        <begin position="96"/>
        <end position="105"/>
    </location>
</feature>
<dbReference type="EMBL" id="KV700125">
    <property type="protein sequence ID" value="OCF34388.1"/>
    <property type="molecule type" value="Genomic_DNA"/>
</dbReference>
<evidence type="ECO:0000313" key="3">
    <source>
        <dbReference type="Proteomes" id="UP000092666"/>
    </source>
</evidence>
<evidence type="ECO:0000256" key="1">
    <source>
        <dbReference type="SAM" id="MobiDB-lite"/>
    </source>
</evidence>
<protein>
    <submittedName>
        <fullName evidence="2">Uncharacterized protein</fullName>
    </submittedName>
</protein>
<gene>
    <name evidence="2" type="ORF">I316_03902</name>
</gene>
<feature type="compositionally biased region" description="Polar residues" evidence="1">
    <location>
        <begin position="635"/>
        <end position="662"/>
    </location>
</feature>
<evidence type="ECO:0000313" key="2">
    <source>
        <dbReference type="EMBL" id="OCF34388.1"/>
    </source>
</evidence>
<feature type="region of interest" description="Disordered" evidence="1">
    <location>
        <begin position="579"/>
        <end position="602"/>
    </location>
</feature>
<accession>A0A1B9GTU0</accession>
<feature type="compositionally biased region" description="Polar residues" evidence="1">
    <location>
        <begin position="902"/>
        <end position="929"/>
    </location>
</feature>
<organism evidence="2 3">
    <name type="scientific">Kwoniella heveanensis BCC8398</name>
    <dbReference type="NCBI Taxonomy" id="1296120"/>
    <lineage>
        <taxon>Eukaryota</taxon>
        <taxon>Fungi</taxon>
        <taxon>Dikarya</taxon>
        <taxon>Basidiomycota</taxon>
        <taxon>Agaricomycotina</taxon>
        <taxon>Tremellomycetes</taxon>
        <taxon>Tremellales</taxon>
        <taxon>Cryptococcaceae</taxon>
        <taxon>Kwoniella</taxon>
    </lineage>
</organism>
<feature type="compositionally biased region" description="Low complexity" evidence="1">
    <location>
        <begin position="988"/>
        <end position="1018"/>
    </location>
</feature>
<keyword evidence="3" id="KW-1185">Reference proteome</keyword>
<feature type="compositionally biased region" description="Low complexity" evidence="1">
    <location>
        <begin position="8"/>
        <end position="29"/>
    </location>
</feature>
<reference evidence="3" key="2">
    <citation type="submission" date="2013-12" db="EMBL/GenBank/DDBJ databases">
        <title>Evolution of pathogenesis and genome organization in the Tremellales.</title>
        <authorList>
            <person name="Cuomo C."/>
            <person name="Litvintseva A."/>
            <person name="Heitman J."/>
            <person name="Chen Y."/>
            <person name="Sun S."/>
            <person name="Springer D."/>
            <person name="Dromer F."/>
            <person name="Young S."/>
            <person name="Zeng Q."/>
            <person name="Chapman S."/>
            <person name="Gujja S."/>
            <person name="Saif S."/>
            <person name="Birren B."/>
        </authorList>
    </citation>
    <scope>NUCLEOTIDE SEQUENCE [LARGE SCALE GENOMIC DNA]</scope>
    <source>
        <strain evidence="3">BCC8398</strain>
    </source>
</reference>
<proteinExistence type="predicted"/>
<dbReference type="OrthoDB" id="3269398at2759"/>